<keyword evidence="9" id="KW-0234">DNA repair</keyword>
<dbReference type="SUPFAM" id="SSF55811">
    <property type="entry name" value="Nudix"/>
    <property type="match status" value="1"/>
</dbReference>
<evidence type="ECO:0000256" key="14">
    <source>
        <dbReference type="ARBA" id="ARBA00041592"/>
    </source>
</evidence>
<dbReference type="PANTHER" id="PTHR47707">
    <property type="entry name" value="8-OXO-DGTP DIPHOSPHATASE"/>
    <property type="match status" value="1"/>
</dbReference>
<keyword evidence="5" id="KW-0479">Metal-binding</keyword>
<proteinExistence type="inferred from homology"/>
<reference evidence="19 20" key="1">
    <citation type="submission" date="2019-12" db="EMBL/GenBank/DDBJ databases">
        <title>Genomic-based taxomic classification of the family Erythrobacteraceae.</title>
        <authorList>
            <person name="Xu L."/>
        </authorList>
    </citation>
    <scope>NUCLEOTIDE SEQUENCE [LARGE SCALE GENOMIC DNA]</scope>
    <source>
        <strain evidence="19 20">JCM 17468</strain>
    </source>
</reference>
<sequence>MLREAAEVERNPTWLCVVAGLLIDPQGRWLMHRRPWDKAHGGLWEFPGGKVEPGETPEAALVRELGEELDISIDPRWIEPLAFASEGSKAGGRPITLLLYLVRQWEGTPRAVEGGAIGWNRPDAAAKLEKPPLDVALFTKARALVPPAENAAGRG</sequence>
<evidence type="ECO:0000256" key="6">
    <source>
        <dbReference type="ARBA" id="ARBA00022763"/>
    </source>
</evidence>
<evidence type="ECO:0000256" key="12">
    <source>
        <dbReference type="ARBA" id="ARBA00038905"/>
    </source>
</evidence>
<dbReference type="GO" id="GO:0044716">
    <property type="term" value="F:8-oxo-GDP phosphatase activity"/>
    <property type="evidence" value="ECO:0007669"/>
    <property type="project" value="TreeGrafter"/>
</dbReference>
<dbReference type="Gene3D" id="3.90.79.10">
    <property type="entry name" value="Nucleoside Triphosphate Pyrophosphohydrolase"/>
    <property type="match status" value="1"/>
</dbReference>
<evidence type="ECO:0000313" key="19">
    <source>
        <dbReference type="EMBL" id="MXO53143.1"/>
    </source>
</evidence>
<dbReference type="InterPro" id="IPR000086">
    <property type="entry name" value="NUDIX_hydrolase_dom"/>
</dbReference>
<dbReference type="PANTHER" id="PTHR47707:SF1">
    <property type="entry name" value="NUDIX HYDROLASE FAMILY PROTEIN"/>
    <property type="match status" value="1"/>
</dbReference>
<name>A0A844Y777_9SPHN</name>
<comment type="catalytic activity">
    <reaction evidence="10">
        <text>8-oxo-dGTP + H2O = 8-oxo-dGMP + diphosphate + H(+)</text>
        <dbReference type="Rhea" id="RHEA:31575"/>
        <dbReference type="ChEBI" id="CHEBI:15377"/>
        <dbReference type="ChEBI" id="CHEBI:15378"/>
        <dbReference type="ChEBI" id="CHEBI:33019"/>
        <dbReference type="ChEBI" id="CHEBI:63224"/>
        <dbReference type="ChEBI" id="CHEBI:77896"/>
        <dbReference type="EC" id="3.6.1.55"/>
    </reaction>
</comment>
<dbReference type="EMBL" id="WTYD01000001">
    <property type="protein sequence ID" value="MXO53143.1"/>
    <property type="molecule type" value="Genomic_DNA"/>
</dbReference>
<evidence type="ECO:0000256" key="13">
    <source>
        <dbReference type="ARBA" id="ARBA00040794"/>
    </source>
</evidence>
<evidence type="ECO:0000256" key="3">
    <source>
        <dbReference type="ARBA" id="ARBA00022457"/>
    </source>
</evidence>
<comment type="catalytic activity">
    <reaction evidence="11">
        <text>8-oxo-GTP + H2O = 8-oxo-GMP + diphosphate + H(+)</text>
        <dbReference type="Rhea" id="RHEA:67616"/>
        <dbReference type="ChEBI" id="CHEBI:15377"/>
        <dbReference type="ChEBI" id="CHEBI:15378"/>
        <dbReference type="ChEBI" id="CHEBI:33019"/>
        <dbReference type="ChEBI" id="CHEBI:143553"/>
        <dbReference type="ChEBI" id="CHEBI:145694"/>
    </reaction>
</comment>
<evidence type="ECO:0000313" key="20">
    <source>
        <dbReference type="Proteomes" id="UP000430272"/>
    </source>
</evidence>
<comment type="cofactor">
    <cofactor evidence="1">
        <name>Mg(2+)</name>
        <dbReference type="ChEBI" id="CHEBI:18420"/>
    </cofactor>
</comment>
<dbReference type="GO" id="GO:0035539">
    <property type="term" value="F:8-oxo-7,8-dihydrodeoxyguanosine triphosphate pyrophosphatase activity"/>
    <property type="evidence" value="ECO:0007669"/>
    <property type="project" value="UniProtKB-EC"/>
</dbReference>
<dbReference type="PRINTS" id="PR00502">
    <property type="entry name" value="NUDIXFAMILY"/>
</dbReference>
<dbReference type="PROSITE" id="PS51462">
    <property type="entry name" value="NUDIX"/>
    <property type="match status" value="1"/>
</dbReference>
<evidence type="ECO:0000256" key="17">
    <source>
        <dbReference type="RuleBase" id="RU003476"/>
    </source>
</evidence>
<evidence type="ECO:0000256" key="7">
    <source>
        <dbReference type="ARBA" id="ARBA00022801"/>
    </source>
</evidence>
<evidence type="ECO:0000256" key="10">
    <source>
        <dbReference type="ARBA" id="ARBA00035861"/>
    </source>
</evidence>
<dbReference type="GO" id="GO:0008413">
    <property type="term" value="F:8-oxo-7,8-dihydroguanosine triphosphate pyrophosphatase activity"/>
    <property type="evidence" value="ECO:0007669"/>
    <property type="project" value="TreeGrafter"/>
</dbReference>
<dbReference type="Proteomes" id="UP000430272">
    <property type="component" value="Unassembled WGS sequence"/>
</dbReference>
<dbReference type="Pfam" id="PF00293">
    <property type="entry name" value="NUDIX"/>
    <property type="match status" value="1"/>
</dbReference>
<dbReference type="AlphaFoldDB" id="A0A844Y777"/>
<keyword evidence="7 17" id="KW-0378">Hydrolase</keyword>
<feature type="domain" description="Nudix hydrolase" evidence="18">
    <location>
        <begin position="13"/>
        <end position="141"/>
    </location>
</feature>
<dbReference type="EC" id="3.6.1.55" evidence="12"/>
<dbReference type="OrthoDB" id="9810648at2"/>
<dbReference type="GO" id="GO:0006281">
    <property type="term" value="P:DNA repair"/>
    <property type="evidence" value="ECO:0007669"/>
    <property type="project" value="UniProtKB-KW"/>
</dbReference>
<keyword evidence="4" id="KW-0235">DNA replication</keyword>
<dbReference type="GO" id="GO:0046872">
    <property type="term" value="F:metal ion binding"/>
    <property type="evidence" value="ECO:0007669"/>
    <property type="project" value="UniProtKB-KW"/>
</dbReference>
<evidence type="ECO:0000256" key="9">
    <source>
        <dbReference type="ARBA" id="ARBA00023204"/>
    </source>
</evidence>
<evidence type="ECO:0000256" key="4">
    <source>
        <dbReference type="ARBA" id="ARBA00022705"/>
    </source>
</evidence>
<keyword evidence="3" id="KW-0515">Mutator protein</keyword>
<evidence type="ECO:0000256" key="8">
    <source>
        <dbReference type="ARBA" id="ARBA00022842"/>
    </source>
</evidence>
<dbReference type="GO" id="GO:0044715">
    <property type="term" value="F:8-oxo-dGDP phosphatase activity"/>
    <property type="evidence" value="ECO:0007669"/>
    <property type="project" value="TreeGrafter"/>
</dbReference>
<gene>
    <name evidence="19" type="ORF">GRI47_03840</name>
</gene>
<dbReference type="PROSITE" id="PS00893">
    <property type="entry name" value="NUDIX_BOX"/>
    <property type="match status" value="1"/>
</dbReference>
<evidence type="ECO:0000256" key="11">
    <source>
        <dbReference type="ARBA" id="ARBA00036904"/>
    </source>
</evidence>
<evidence type="ECO:0000256" key="2">
    <source>
        <dbReference type="ARBA" id="ARBA00005582"/>
    </source>
</evidence>
<comment type="caution">
    <text evidence="19">The sequence shown here is derived from an EMBL/GenBank/DDBJ whole genome shotgun (WGS) entry which is preliminary data.</text>
</comment>
<evidence type="ECO:0000256" key="16">
    <source>
        <dbReference type="ARBA" id="ARBA00042798"/>
    </source>
</evidence>
<accession>A0A844Y777</accession>
<protein>
    <recommendedName>
        <fullName evidence="13">8-oxo-dGTP diphosphatase</fullName>
        <ecNumber evidence="12">3.6.1.55</ecNumber>
    </recommendedName>
    <alternativeName>
        <fullName evidence="16">7,8-dihydro-8-oxoguanine-triphosphatase</fullName>
    </alternativeName>
    <alternativeName>
        <fullName evidence="15">Mutator protein MutT</fullName>
    </alternativeName>
    <alternativeName>
        <fullName evidence="14">dGTP pyrophosphohydrolase</fullName>
    </alternativeName>
</protein>
<keyword evidence="6" id="KW-0227">DNA damage</keyword>
<dbReference type="CDD" id="cd03425">
    <property type="entry name" value="NUDIX_MutT_NudA_like"/>
    <property type="match status" value="1"/>
</dbReference>
<dbReference type="InterPro" id="IPR015797">
    <property type="entry name" value="NUDIX_hydrolase-like_dom_sf"/>
</dbReference>
<organism evidence="19 20">
    <name type="scientific">Qipengyuania pelagi</name>
    <dbReference type="NCBI Taxonomy" id="994320"/>
    <lineage>
        <taxon>Bacteria</taxon>
        <taxon>Pseudomonadati</taxon>
        <taxon>Pseudomonadota</taxon>
        <taxon>Alphaproteobacteria</taxon>
        <taxon>Sphingomonadales</taxon>
        <taxon>Erythrobacteraceae</taxon>
        <taxon>Qipengyuania</taxon>
    </lineage>
</organism>
<keyword evidence="20" id="KW-1185">Reference proteome</keyword>
<evidence type="ECO:0000256" key="5">
    <source>
        <dbReference type="ARBA" id="ARBA00022723"/>
    </source>
</evidence>
<evidence type="ECO:0000256" key="15">
    <source>
        <dbReference type="ARBA" id="ARBA00041979"/>
    </source>
</evidence>
<dbReference type="InterPro" id="IPR047127">
    <property type="entry name" value="MutT-like"/>
</dbReference>
<evidence type="ECO:0000256" key="1">
    <source>
        <dbReference type="ARBA" id="ARBA00001946"/>
    </source>
</evidence>
<evidence type="ECO:0000259" key="18">
    <source>
        <dbReference type="PROSITE" id="PS51462"/>
    </source>
</evidence>
<keyword evidence="8" id="KW-0460">Magnesium</keyword>
<comment type="similarity">
    <text evidence="2 17">Belongs to the Nudix hydrolase family.</text>
</comment>
<dbReference type="GO" id="GO:0006260">
    <property type="term" value="P:DNA replication"/>
    <property type="evidence" value="ECO:0007669"/>
    <property type="project" value="UniProtKB-KW"/>
</dbReference>
<dbReference type="InterPro" id="IPR020476">
    <property type="entry name" value="Nudix_hydrolase"/>
</dbReference>
<dbReference type="InterPro" id="IPR020084">
    <property type="entry name" value="NUDIX_hydrolase_CS"/>
</dbReference>